<dbReference type="Proteomes" id="UP000029525">
    <property type="component" value="Unassembled WGS sequence"/>
</dbReference>
<dbReference type="EMBL" id="JRNQ01000025">
    <property type="protein sequence ID" value="KGF44880.1"/>
    <property type="molecule type" value="Genomic_DNA"/>
</dbReference>
<dbReference type="SUPFAM" id="SSF47781">
    <property type="entry name" value="RuvA domain 2-like"/>
    <property type="match status" value="1"/>
</dbReference>
<protein>
    <submittedName>
        <fullName evidence="2">DNA-binding protein</fullName>
    </submittedName>
</protein>
<evidence type="ECO:0000256" key="1">
    <source>
        <dbReference type="SAM" id="SignalP"/>
    </source>
</evidence>
<proteinExistence type="predicted"/>
<keyword evidence="1" id="KW-0732">Signal</keyword>
<evidence type="ECO:0000313" key="3">
    <source>
        <dbReference type="Proteomes" id="UP000029525"/>
    </source>
</evidence>
<keyword evidence="2" id="KW-0238">DNA-binding</keyword>
<organism evidence="2 3">
    <name type="scientific">Prevotella bivia DNF00320</name>
    <dbReference type="NCBI Taxonomy" id="1401068"/>
    <lineage>
        <taxon>Bacteria</taxon>
        <taxon>Pseudomonadati</taxon>
        <taxon>Bacteroidota</taxon>
        <taxon>Bacteroidia</taxon>
        <taxon>Bacteroidales</taxon>
        <taxon>Prevotellaceae</taxon>
        <taxon>Prevotella</taxon>
    </lineage>
</organism>
<gene>
    <name evidence="2" type="ORF">HMPREF0647_04935</name>
</gene>
<feature type="chain" id="PRO_5001916929" evidence="1">
    <location>
        <begin position="20"/>
        <end position="663"/>
    </location>
</feature>
<feature type="signal peptide" evidence="1">
    <location>
        <begin position="1"/>
        <end position="19"/>
    </location>
</feature>
<comment type="caution">
    <text evidence="2">The sequence shown here is derived from an EMBL/GenBank/DDBJ whole genome shotgun (WGS) entry which is preliminary data.</text>
</comment>
<dbReference type="OrthoDB" id="9766750at2"/>
<name>A0A096ADB4_9BACT</name>
<dbReference type="AlphaFoldDB" id="A0A096ADB4"/>
<dbReference type="RefSeq" id="WP_036866727.1">
    <property type="nucleotide sequence ID" value="NZ_JRNQ01000025.1"/>
</dbReference>
<sequence>MKRFAIYLIYIFLSLPINAQTQPTWEQYLYDLAQIDGEGNYTNEATLELLTDLAEHPINLNTATREDLERIPFLNAIQIEELLAYVYQYHGMETLGELAMIESLDVTRRQLLAVFVYVEKVETKDFPSLKNILKYGKHEVMFTAKLPLYNRKGDRNGYLGYKYPHSLRYTFQYSDYVKASLIGSQDAGEPFFSNKNSIGYDHYSFYVLIKKLGFLKTLAIGRYKVSLGQGLVINNSFGFGKLAMLQTLGRQSNIIRGHSSRSSYNYLQGVAATVALNKHIDLTGFVSYRHIDATLNKKGYIQTVLASGYHRTKTEMAKKNNASQFASGVNAKWTNGGFHIGVSTLFTSFNKPLQPDTKQAYKRYAPQDNNFWNVSVDYGYLSHRWNLQGETATNNASGIATMNALSWRVTNSLTLLSVQRYYGHKYYSLFSRGFSDSGHIQNENGVLFGATWNPLRGLSLMAYTDIVQFSHPKYGAHIGSNAWDSFLSAIYTYGKITLSARLRYKVTEKDGAKKKGLIRDITQRGRIAFAYMANKWSSKTQADLVINDYKTHSLGYMVSENFSYIPCQWLSMTATIGYFHTDSYASRIYTYERGPLYCFNFPSFYGEGMRYAFFARAAIRKNLIGIVRLSTTQYFDRNSISSSYQKINASAMTDIDIQVRWKF</sequence>
<accession>A0A096ADB4</accession>
<evidence type="ECO:0000313" key="2">
    <source>
        <dbReference type="EMBL" id="KGF44880.1"/>
    </source>
</evidence>
<dbReference type="GO" id="GO:0003677">
    <property type="term" value="F:DNA binding"/>
    <property type="evidence" value="ECO:0007669"/>
    <property type="project" value="UniProtKB-KW"/>
</dbReference>
<reference evidence="2 3" key="1">
    <citation type="submission" date="2014-07" db="EMBL/GenBank/DDBJ databases">
        <authorList>
            <person name="McCorrison J."/>
            <person name="Sanka R."/>
            <person name="Torralba M."/>
            <person name="Gillis M."/>
            <person name="Haft D.H."/>
            <person name="Methe B."/>
            <person name="Sutton G."/>
            <person name="Nelson K.E."/>
        </authorList>
    </citation>
    <scope>NUCLEOTIDE SEQUENCE [LARGE SCALE GENOMIC DNA]</scope>
    <source>
        <strain evidence="2 3">DNF00320</strain>
    </source>
</reference>
<dbReference type="InterPro" id="IPR010994">
    <property type="entry name" value="RuvA_2-like"/>
</dbReference>